<protein>
    <submittedName>
        <fullName evidence="1">Uncharacterized protein</fullName>
    </submittedName>
</protein>
<reference evidence="1" key="1">
    <citation type="submission" date="2016-06" db="EMBL/GenBank/DDBJ databases">
        <title>Draft Genome sequence of the fungus Inonotus baumii.</title>
        <authorList>
            <person name="Zhu H."/>
            <person name="Lin W."/>
        </authorList>
    </citation>
    <scope>NUCLEOTIDE SEQUENCE</scope>
    <source>
        <strain evidence="1">821</strain>
    </source>
</reference>
<comment type="caution">
    <text evidence="1">The sequence shown here is derived from an EMBL/GenBank/DDBJ whole genome shotgun (WGS) entry which is preliminary data.</text>
</comment>
<evidence type="ECO:0000313" key="1">
    <source>
        <dbReference type="EMBL" id="OCB89154.1"/>
    </source>
</evidence>
<organism evidence="1 2">
    <name type="scientific">Sanghuangporus baumii</name>
    <name type="common">Phellinus baumii</name>
    <dbReference type="NCBI Taxonomy" id="108892"/>
    <lineage>
        <taxon>Eukaryota</taxon>
        <taxon>Fungi</taxon>
        <taxon>Dikarya</taxon>
        <taxon>Basidiomycota</taxon>
        <taxon>Agaricomycotina</taxon>
        <taxon>Agaricomycetes</taxon>
        <taxon>Hymenochaetales</taxon>
        <taxon>Hymenochaetaceae</taxon>
        <taxon>Sanghuangporus</taxon>
    </lineage>
</organism>
<accession>A0A9Q5I022</accession>
<dbReference type="Proteomes" id="UP000757232">
    <property type="component" value="Unassembled WGS sequence"/>
</dbReference>
<proteinExistence type="predicted"/>
<name>A0A9Q5I022_SANBA</name>
<keyword evidence="2" id="KW-1185">Reference proteome</keyword>
<dbReference type="AlphaFoldDB" id="A0A9Q5I022"/>
<evidence type="ECO:0000313" key="2">
    <source>
        <dbReference type="Proteomes" id="UP000757232"/>
    </source>
</evidence>
<gene>
    <name evidence="1" type="ORF">A7U60_g3637</name>
</gene>
<dbReference type="EMBL" id="LNZH02000163">
    <property type="protein sequence ID" value="OCB89154.1"/>
    <property type="molecule type" value="Genomic_DNA"/>
</dbReference>
<sequence length="374" mass="41420">MRTTIQSSKLKKLALVVIPANASPSTLAETSRHRRQRILKPAKRDPFLATISSRKTLQRRERILGHSRCRRSPCSPRVAEIEKKMKCPTRCSGCGQLVPHEDPEEIGSGAIANALYAKRIPERLQRPVLEDTPPETLLQAGYDPVVELNGLKIARKELVRHGKDLFFAISSTISSPIVATHSGELPAFVTIGVPKTVRAEHMPTHMLAVHNGDPKVKYKKVLLMPVHPQVLAAHCGRVPPIPNPSPPEPTLDPRTVDETCCHSTRVVPLLPFCLPSIETFPLMMRFLCTQDTSVLFRELIPIGPPDGGMWQGDFSRLAEELAKVYTSSSILSGALRVYAVWQNACSLGVLNPALWNVIDMAWKAHRNALLLAQR</sequence>
<dbReference type="OrthoDB" id="2570975at2759"/>